<evidence type="ECO:0000313" key="2">
    <source>
        <dbReference type="Proteomes" id="UP001060085"/>
    </source>
</evidence>
<evidence type="ECO:0000313" key="1">
    <source>
        <dbReference type="EMBL" id="KAI5662201.1"/>
    </source>
</evidence>
<reference evidence="2" key="1">
    <citation type="journal article" date="2023" name="Nat. Plants">
        <title>Single-cell RNA sequencing provides a high-resolution roadmap for understanding the multicellular compartmentation of specialized metabolism.</title>
        <authorList>
            <person name="Sun S."/>
            <person name="Shen X."/>
            <person name="Li Y."/>
            <person name="Li Y."/>
            <person name="Wang S."/>
            <person name="Li R."/>
            <person name="Zhang H."/>
            <person name="Shen G."/>
            <person name="Guo B."/>
            <person name="Wei J."/>
            <person name="Xu J."/>
            <person name="St-Pierre B."/>
            <person name="Chen S."/>
            <person name="Sun C."/>
        </authorList>
    </citation>
    <scope>NUCLEOTIDE SEQUENCE [LARGE SCALE GENOMIC DNA]</scope>
</reference>
<name>A0ACC0ANA0_CATRO</name>
<keyword evidence="2" id="KW-1185">Reference proteome</keyword>
<gene>
    <name evidence="1" type="ORF">M9H77_21524</name>
</gene>
<organism evidence="1 2">
    <name type="scientific">Catharanthus roseus</name>
    <name type="common">Madagascar periwinkle</name>
    <name type="synonym">Vinca rosea</name>
    <dbReference type="NCBI Taxonomy" id="4058"/>
    <lineage>
        <taxon>Eukaryota</taxon>
        <taxon>Viridiplantae</taxon>
        <taxon>Streptophyta</taxon>
        <taxon>Embryophyta</taxon>
        <taxon>Tracheophyta</taxon>
        <taxon>Spermatophyta</taxon>
        <taxon>Magnoliopsida</taxon>
        <taxon>eudicotyledons</taxon>
        <taxon>Gunneridae</taxon>
        <taxon>Pentapetalae</taxon>
        <taxon>asterids</taxon>
        <taxon>lamiids</taxon>
        <taxon>Gentianales</taxon>
        <taxon>Apocynaceae</taxon>
        <taxon>Rauvolfioideae</taxon>
        <taxon>Vinceae</taxon>
        <taxon>Catharanthinae</taxon>
        <taxon>Catharanthus</taxon>
    </lineage>
</organism>
<dbReference type="EMBL" id="CM044705">
    <property type="protein sequence ID" value="KAI5662201.1"/>
    <property type="molecule type" value="Genomic_DNA"/>
</dbReference>
<protein>
    <submittedName>
        <fullName evidence="1">Uncharacterized protein</fullName>
    </submittedName>
</protein>
<accession>A0ACC0ANA0</accession>
<proteinExistence type="predicted"/>
<comment type="caution">
    <text evidence="1">The sequence shown here is derived from an EMBL/GenBank/DDBJ whole genome shotgun (WGS) entry which is preliminary data.</text>
</comment>
<dbReference type="Proteomes" id="UP001060085">
    <property type="component" value="Linkage Group LG05"/>
</dbReference>
<sequence length="96" mass="10911">MGIYKYIYLLSSFLRIFDLSTRSASKLKFVETQVNGRVSGLHCTWLVPCTRASSDDVDGLLTLRMDPLKEEHSTWRAWPNQYLRGHSIMLCGGTVA</sequence>